<accession>A0A6N8CR58</accession>
<feature type="domain" description="SGNH hydrolase-type esterase" evidence="2">
    <location>
        <begin position="60"/>
        <end position="248"/>
    </location>
</feature>
<evidence type="ECO:0000313" key="3">
    <source>
        <dbReference type="EMBL" id="MTT32662.1"/>
    </source>
</evidence>
<organism evidence="3 4">
    <name type="scientific">Terrilactibacillus tamarindi</name>
    <dbReference type="NCBI Taxonomy" id="2599694"/>
    <lineage>
        <taxon>Bacteria</taxon>
        <taxon>Bacillati</taxon>
        <taxon>Bacillota</taxon>
        <taxon>Bacilli</taxon>
        <taxon>Bacillales</taxon>
        <taxon>Bacillaceae</taxon>
        <taxon>Terrilactibacillus</taxon>
    </lineage>
</organism>
<comment type="caution">
    <text evidence="3">The sequence shown here is derived from an EMBL/GenBank/DDBJ whole genome shotgun (WGS) entry which is preliminary data.</text>
</comment>
<dbReference type="AlphaFoldDB" id="A0A6N8CR58"/>
<dbReference type="OrthoDB" id="252349at2"/>
<dbReference type="GO" id="GO:0004622">
    <property type="term" value="F:phosphatidylcholine lysophospholipase activity"/>
    <property type="evidence" value="ECO:0007669"/>
    <property type="project" value="TreeGrafter"/>
</dbReference>
<keyword evidence="1" id="KW-0472">Membrane</keyword>
<dbReference type="Pfam" id="PF13472">
    <property type="entry name" value="Lipase_GDSL_2"/>
    <property type="match status" value="1"/>
</dbReference>
<dbReference type="Gene3D" id="3.40.50.1110">
    <property type="entry name" value="SGNH hydrolase"/>
    <property type="match status" value="1"/>
</dbReference>
<dbReference type="Proteomes" id="UP000440978">
    <property type="component" value="Unassembled WGS sequence"/>
</dbReference>
<proteinExistence type="predicted"/>
<evidence type="ECO:0000259" key="2">
    <source>
        <dbReference type="Pfam" id="PF13472"/>
    </source>
</evidence>
<keyword evidence="1" id="KW-0812">Transmembrane</keyword>
<gene>
    <name evidence="3" type="ORF">GMB86_11660</name>
</gene>
<dbReference type="SUPFAM" id="SSF52266">
    <property type="entry name" value="SGNH hydrolase"/>
    <property type="match status" value="1"/>
</dbReference>
<dbReference type="InterPro" id="IPR036514">
    <property type="entry name" value="SGNH_hydro_sf"/>
</dbReference>
<dbReference type="EMBL" id="WNHB01000019">
    <property type="protein sequence ID" value="MTT32662.1"/>
    <property type="molecule type" value="Genomic_DNA"/>
</dbReference>
<dbReference type="PANTHER" id="PTHR30383:SF27">
    <property type="entry name" value="SPORE GERMINATION LIPASE LIPC"/>
    <property type="match status" value="1"/>
</dbReference>
<evidence type="ECO:0000256" key="1">
    <source>
        <dbReference type="SAM" id="Phobius"/>
    </source>
</evidence>
<reference evidence="3 4" key="1">
    <citation type="submission" date="2019-11" db="EMBL/GenBank/DDBJ databases">
        <title>Terrilactibacillus tamarindus sp. nov. BCM23-1 isolated from bark of Tamarindus indica.</title>
        <authorList>
            <person name="Kingkaew E."/>
            <person name="Tanasupawat S."/>
        </authorList>
    </citation>
    <scope>NUCLEOTIDE SEQUENCE [LARGE SCALE GENOMIC DNA]</scope>
    <source>
        <strain evidence="3 4">BCM23-1</strain>
    </source>
</reference>
<dbReference type="RefSeq" id="WP_155220152.1">
    <property type="nucleotide sequence ID" value="NZ_WNHB01000019.1"/>
</dbReference>
<dbReference type="InterPro" id="IPR013830">
    <property type="entry name" value="SGNH_hydro"/>
</dbReference>
<dbReference type="InterPro" id="IPR051532">
    <property type="entry name" value="Ester_Hydrolysis_Enzymes"/>
</dbReference>
<keyword evidence="1" id="KW-1133">Transmembrane helix</keyword>
<protein>
    <submittedName>
        <fullName evidence="3">GDSL family lipase</fullName>
    </submittedName>
</protein>
<feature type="transmembrane region" description="Helical" evidence="1">
    <location>
        <begin position="7"/>
        <end position="29"/>
    </location>
</feature>
<evidence type="ECO:0000313" key="4">
    <source>
        <dbReference type="Proteomes" id="UP000440978"/>
    </source>
</evidence>
<dbReference type="PANTHER" id="PTHR30383">
    <property type="entry name" value="THIOESTERASE 1/PROTEASE 1/LYSOPHOSPHOLIPASE L1"/>
    <property type="match status" value="1"/>
</dbReference>
<sequence>MNKKIILIFTSISILSAFICFLGLFWAVFDKHDTIQSNKRVDHVNSEEKKNSSNTVHIVALGDSLTRGIGDDKGKGYVGDLKDMLIKKSKKKIQVTNHAIGGQTSSELLKQLKQPEVRRQLRQADIILISTGANDLFQGGAALDHLNMSYFNSIEKRYLVNAKHVYSTLRSLNSHATVFHIGLYNPFIDLEQSKLTSKMVSKWNVDNANLTRDYKKMIYVPTFDLFQLNVNDYLYSDKFHPNTKGYQLIAERVVSLIVFHEEGK</sequence>
<name>A0A6N8CR58_9BACI</name>
<keyword evidence="4" id="KW-1185">Reference proteome</keyword>